<evidence type="ECO:0000256" key="4">
    <source>
        <dbReference type="ARBA" id="ARBA00022563"/>
    </source>
</evidence>
<reference evidence="10 11" key="1">
    <citation type="submission" date="2019-05" db="EMBL/GenBank/DDBJ databases">
        <title>Nesterenkonia sp. GY239, isolated from the Southern Atlantic Ocean.</title>
        <authorList>
            <person name="Zhang G."/>
        </authorList>
    </citation>
    <scope>NUCLEOTIDE SEQUENCE [LARGE SCALE GENOMIC DNA]</scope>
    <source>
        <strain evidence="10 11">GY239</strain>
    </source>
</reference>
<dbReference type="PROSITE" id="PS00075">
    <property type="entry name" value="DHFR_1"/>
    <property type="match status" value="1"/>
</dbReference>
<evidence type="ECO:0000256" key="5">
    <source>
        <dbReference type="ARBA" id="ARBA00022857"/>
    </source>
</evidence>
<dbReference type="EC" id="1.5.1.3" evidence="3 7"/>
<dbReference type="SUPFAM" id="SSF53597">
    <property type="entry name" value="Dihydrofolate reductase-like"/>
    <property type="match status" value="1"/>
</dbReference>
<dbReference type="InterPro" id="IPR012259">
    <property type="entry name" value="DHFR"/>
</dbReference>
<proteinExistence type="inferred from homology"/>
<dbReference type="InterPro" id="IPR001796">
    <property type="entry name" value="DHFR_dom"/>
</dbReference>
<dbReference type="UniPathway" id="UPA00077">
    <property type="reaction ID" value="UER00158"/>
</dbReference>
<dbReference type="GO" id="GO:0046452">
    <property type="term" value="P:dihydrofolate metabolic process"/>
    <property type="evidence" value="ECO:0007669"/>
    <property type="project" value="TreeGrafter"/>
</dbReference>
<evidence type="ECO:0000256" key="3">
    <source>
        <dbReference type="ARBA" id="ARBA00012856"/>
    </source>
</evidence>
<accession>A0A5R9AGS6</accession>
<dbReference type="GO" id="GO:0046655">
    <property type="term" value="P:folic acid metabolic process"/>
    <property type="evidence" value="ECO:0007669"/>
    <property type="project" value="TreeGrafter"/>
</dbReference>
<keyword evidence="11" id="KW-1185">Reference proteome</keyword>
<evidence type="ECO:0000256" key="8">
    <source>
        <dbReference type="RuleBase" id="RU004474"/>
    </source>
</evidence>
<keyword evidence="5 7" id="KW-0521">NADP</keyword>
<dbReference type="GO" id="GO:0004146">
    <property type="term" value="F:dihydrofolate reductase activity"/>
    <property type="evidence" value="ECO:0007669"/>
    <property type="project" value="UniProtKB-EC"/>
</dbReference>
<feature type="domain" description="DHFR" evidence="9">
    <location>
        <begin position="6"/>
        <end position="179"/>
    </location>
</feature>
<dbReference type="PANTHER" id="PTHR48069:SF3">
    <property type="entry name" value="DIHYDROFOLATE REDUCTASE"/>
    <property type="match status" value="1"/>
</dbReference>
<gene>
    <name evidence="10" type="ORF">FEF27_05245</name>
</gene>
<comment type="catalytic activity">
    <reaction evidence="7">
        <text>(6S)-5,6,7,8-tetrahydrofolate + NADP(+) = 7,8-dihydrofolate + NADPH + H(+)</text>
        <dbReference type="Rhea" id="RHEA:15009"/>
        <dbReference type="ChEBI" id="CHEBI:15378"/>
        <dbReference type="ChEBI" id="CHEBI:57451"/>
        <dbReference type="ChEBI" id="CHEBI:57453"/>
        <dbReference type="ChEBI" id="CHEBI:57783"/>
        <dbReference type="ChEBI" id="CHEBI:58349"/>
        <dbReference type="EC" id="1.5.1.3"/>
    </reaction>
</comment>
<dbReference type="Pfam" id="PF00186">
    <property type="entry name" value="DHFR_1"/>
    <property type="match status" value="1"/>
</dbReference>
<dbReference type="GO" id="GO:0005829">
    <property type="term" value="C:cytosol"/>
    <property type="evidence" value="ECO:0007669"/>
    <property type="project" value="TreeGrafter"/>
</dbReference>
<dbReference type="AlphaFoldDB" id="A0A5R9AGS6"/>
<dbReference type="InterPro" id="IPR024072">
    <property type="entry name" value="DHFR-like_dom_sf"/>
</dbReference>
<dbReference type="EMBL" id="VAWA01000005">
    <property type="protein sequence ID" value="TLP77097.1"/>
    <property type="molecule type" value="Genomic_DNA"/>
</dbReference>
<dbReference type="PROSITE" id="PS51330">
    <property type="entry name" value="DHFR_2"/>
    <property type="match status" value="1"/>
</dbReference>
<organism evidence="10 11">
    <name type="scientific">Nesterenkonia sphaerica</name>
    <dbReference type="NCBI Taxonomy" id="1804988"/>
    <lineage>
        <taxon>Bacteria</taxon>
        <taxon>Bacillati</taxon>
        <taxon>Actinomycetota</taxon>
        <taxon>Actinomycetes</taxon>
        <taxon>Micrococcales</taxon>
        <taxon>Micrococcaceae</taxon>
        <taxon>Nesterenkonia</taxon>
    </lineage>
</organism>
<comment type="function">
    <text evidence="7">Key enzyme in folate metabolism. Catalyzes an essential reaction for de novo glycine and purine synthesis, and for DNA precursor synthesis.</text>
</comment>
<keyword evidence="4 7" id="KW-0554">One-carbon metabolism</keyword>
<evidence type="ECO:0000313" key="10">
    <source>
        <dbReference type="EMBL" id="TLP77097.1"/>
    </source>
</evidence>
<comment type="caution">
    <text evidence="10">The sequence shown here is derived from an EMBL/GenBank/DDBJ whole genome shotgun (WGS) entry which is preliminary data.</text>
</comment>
<evidence type="ECO:0000259" key="9">
    <source>
        <dbReference type="PROSITE" id="PS51330"/>
    </source>
</evidence>
<keyword evidence="6 7" id="KW-0560">Oxidoreductase</keyword>
<evidence type="ECO:0000256" key="7">
    <source>
        <dbReference type="PIRNR" id="PIRNR000194"/>
    </source>
</evidence>
<dbReference type="GO" id="GO:0050661">
    <property type="term" value="F:NADP binding"/>
    <property type="evidence" value="ECO:0007669"/>
    <property type="project" value="InterPro"/>
</dbReference>
<dbReference type="GO" id="GO:0006730">
    <property type="term" value="P:one-carbon metabolic process"/>
    <property type="evidence" value="ECO:0007669"/>
    <property type="project" value="UniProtKB-KW"/>
</dbReference>
<sequence length="180" mass="19363">MNGNLPVGMIWAQARSGVIGAGGAMPWHVPEDLAHFRHSTQGCPVVMGRKTWDSLPERFRPLPQRTNVVITGDAATFGRLTDSGALPAHSLPEAVEIAQSHAGGAHTVWIMGGGSVYAEAVDAGIAQLASVTQLDLDASGDTYAPRLDPEQWVLVESEPEQGWQISSTGLGYRFDTYRRR</sequence>
<comment type="pathway">
    <text evidence="1 7">Cofactor biosynthesis; tetrahydrofolate biosynthesis; 5,6,7,8-tetrahydrofolate from 7,8-dihydrofolate: step 1/1.</text>
</comment>
<dbReference type="Gene3D" id="3.40.430.10">
    <property type="entry name" value="Dihydrofolate Reductase, subunit A"/>
    <property type="match status" value="1"/>
</dbReference>
<evidence type="ECO:0000313" key="11">
    <source>
        <dbReference type="Proteomes" id="UP000306544"/>
    </source>
</evidence>
<dbReference type="PIRSF" id="PIRSF000194">
    <property type="entry name" value="DHFR"/>
    <property type="match status" value="1"/>
</dbReference>
<evidence type="ECO:0000256" key="6">
    <source>
        <dbReference type="ARBA" id="ARBA00023002"/>
    </source>
</evidence>
<evidence type="ECO:0000256" key="2">
    <source>
        <dbReference type="ARBA" id="ARBA00009539"/>
    </source>
</evidence>
<dbReference type="InterPro" id="IPR017925">
    <property type="entry name" value="DHFR_CS"/>
</dbReference>
<name>A0A5R9AGS6_9MICC</name>
<dbReference type="RefSeq" id="WP_138169810.1">
    <property type="nucleotide sequence ID" value="NZ_VAWA01000005.1"/>
</dbReference>
<dbReference type="CDD" id="cd00209">
    <property type="entry name" value="DHFR"/>
    <property type="match status" value="1"/>
</dbReference>
<protein>
    <recommendedName>
        <fullName evidence="3 7">Dihydrofolate reductase</fullName>
        <ecNumber evidence="3 7">1.5.1.3</ecNumber>
    </recommendedName>
</protein>
<dbReference type="OrthoDB" id="9804315at2"/>
<dbReference type="GO" id="GO:0046654">
    <property type="term" value="P:tetrahydrofolate biosynthetic process"/>
    <property type="evidence" value="ECO:0007669"/>
    <property type="project" value="UniProtKB-UniPathway"/>
</dbReference>
<dbReference type="Proteomes" id="UP000306544">
    <property type="component" value="Unassembled WGS sequence"/>
</dbReference>
<evidence type="ECO:0000256" key="1">
    <source>
        <dbReference type="ARBA" id="ARBA00004903"/>
    </source>
</evidence>
<dbReference type="PANTHER" id="PTHR48069">
    <property type="entry name" value="DIHYDROFOLATE REDUCTASE"/>
    <property type="match status" value="1"/>
</dbReference>
<comment type="similarity">
    <text evidence="2 7 8">Belongs to the dihydrofolate reductase family.</text>
</comment>
<dbReference type="PRINTS" id="PR00070">
    <property type="entry name" value="DHFR"/>
</dbReference>